<dbReference type="eggNOG" id="COG1877">
    <property type="taxonomic scope" value="Bacteria"/>
</dbReference>
<name>A0A1I5W0F5_9ACTN</name>
<reference evidence="1 2" key="1">
    <citation type="submission" date="2016-10" db="EMBL/GenBank/DDBJ databases">
        <authorList>
            <person name="de Groot N.N."/>
        </authorList>
    </citation>
    <scope>NUCLEOTIDE SEQUENCE [LARGE SCALE GENOMIC DNA]</scope>
    <source>
        <strain evidence="1 2">DSM 43067</strain>
    </source>
</reference>
<proteinExistence type="predicted"/>
<dbReference type="InParanoid" id="A0A1I5W0F5"/>
<dbReference type="AlphaFoldDB" id="A0A1I5W0F5"/>
<accession>A0A1I5W0F5</accession>
<dbReference type="RefSeq" id="WP_075024380.1">
    <property type="nucleotide sequence ID" value="NZ_FOVH01000022.1"/>
</dbReference>
<evidence type="ECO:0000313" key="1">
    <source>
        <dbReference type="EMBL" id="SFQ13229.1"/>
    </source>
</evidence>
<gene>
    <name evidence="1" type="ORF">SAMN04489713_122132</name>
</gene>
<dbReference type="STRING" id="1993.SAMN04489713_122132"/>
<sequence>MTGHRERPLLFLDVDGPLLPFGEGPEGERPATTPDTALARLTMDVGRRLAALPGDLVWATTWEDEANVEIASRIGLPRLPVVKWPDPSGDHEREDRWFGLCWKTRTLVIWASGRPFAWVDDEITDGDREWVSAHHSGRALLHHVPSFRGLADEDFVLLDHWLRTA</sequence>
<protein>
    <recommendedName>
        <fullName evidence="3">Secreted protein</fullName>
    </recommendedName>
</protein>
<organism evidence="1 2">
    <name type="scientific">Actinomadura madurae</name>
    <dbReference type="NCBI Taxonomy" id="1993"/>
    <lineage>
        <taxon>Bacteria</taxon>
        <taxon>Bacillati</taxon>
        <taxon>Actinomycetota</taxon>
        <taxon>Actinomycetes</taxon>
        <taxon>Streptosporangiales</taxon>
        <taxon>Thermomonosporaceae</taxon>
        <taxon>Actinomadura</taxon>
    </lineage>
</organism>
<evidence type="ECO:0008006" key="3">
    <source>
        <dbReference type="Google" id="ProtNLM"/>
    </source>
</evidence>
<dbReference type="Proteomes" id="UP000183413">
    <property type="component" value="Unassembled WGS sequence"/>
</dbReference>
<dbReference type="Pfam" id="PF18143">
    <property type="entry name" value="HAD_SAK_2"/>
    <property type="match status" value="1"/>
</dbReference>
<evidence type="ECO:0000313" key="2">
    <source>
        <dbReference type="Proteomes" id="UP000183413"/>
    </source>
</evidence>
<keyword evidence="2" id="KW-1185">Reference proteome</keyword>
<dbReference type="EMBL" id="FOVH01000022">
    <property type="protein sequence ID" value="SFQ13229.1"/>
    <property type="molecule type" value="Genomic_DNA"/>
</dbReference>